<accession>A0A066WLB4</accession>
<dbReference type="InterPro" id="IPR035386">
    <property type="entry name" value="Arm-DNA-bind_5"/>
</dbReference>
<dbReference type="PROSITE" id="PS51898">
    <property type="entry name" value="TYR_RECOMBINASE"/>
    <property type="match status" value="1"/>
</dbReference>
<dbReference type="PANTHER" id="PTHR30349">
    <property type="entry name" value="PHAGE INTEGRASE-RELATED"/>
    <property type="match status" value="1"/>
</dbReference>
<dbReference type="PATRIC" id="fig|1492738.3.peg.2164"/>
<dbReference type="GO" id="GO:0015074">
    <property type="term" value="P:DNA integration"/>
    <property type="evidence" value="ECO:0007669"/>
    <property type="project" value="InterPro"/>
</dbReference>
<dbReference type="EMBL" id="JNCA01000020">
    <property type="protein sequence ID" value="KDN54661.1"/>
    <property type="molecule type" value="Genomic_DNA"/>
</dbReference>
<dbReference type="RefSeq" id="WP_035660332.1">
    <property type="nucleotide sequence ID" value="NZ_JNCA01000020.1"/>
</dbReference>
<reference evidence="5 6" key="1">
    <citation type="submission" date="2014-05" db="EMBL/GenBank/DDBJ databases">
        <title>Genome Sequence of Flavobacterium sp. EM1321.</title>
        <authorList>
            <person name="Shin S.-K."/>
            <person name="Yi H."/>
        </authorList>
    </citation>
    <scope>NUCLEOTIDE SEQUENCE [LARGE SCALE GENOMIC DNA]</scope>
    <source>
        <strain evidence="5 6">EM1321</strain>
    </source>
</reference>
<comment type="similarity">
    <text evidence="1">Belongs to the 'phage' integrase family.</text>
</comment>
<dbReference type="PANTHER" id="PTHR30349:SF64">
    <property type="entry name" value="PROPHAGE INTEGRASE INTD-RELATED"/>
    <property type="match status" value="1"/>
</dbReference>
<dbReference type="AlphaFoldDB" id="A0A066WLB4"/>
<evidence type="ECO:0000256" key="3">
    <source>
        <dbReference type="ARBA" id="ARBA00023172"/>
    </source>
</evidence>
<dbReference type="InterPro" id="IPR013762">
    <property type="entry name" value="Integrase-like_cat_sf"/>
</dbReference>
<evidence type="ECO:0000259" key="4">
    <source>
        <dbReference type="PROSITE" id="PS51898"/>
    </source>
</evidence>
<proteinExistence type="inferred from homology"/>
<organism evidence="5 6">
    <name type="scientific">Flavobacterium seoulense</name>
    <dbReference type="NCBI Taxonomy" id="1492738"/>
    <lineage>
        <taxon>Bacteria</taxon>
        <taxon>Pseudomonadati</taxon>
        <taxon>Bacteroidota</taxon>
        <taxon>Flavobacteriia</taxon>
        <taxon>Flavobacteriales</taxon>
        <taxon>Flavobacteriaceae</taxon>
        <taxon>Flavobacterium</taxon>
    </lineage>
</organism>
<dbReference type="Pfam" id="PF13102">
    <property type="entry name" value="Phage_int_SAM_5"/>
    <property type="match status" value="1"/>
</dbReference>
<dbReference type="InterPro" id="IPR025269">
    <property type="entry name" value="SAM-like_dom"/>
</dbReference>
<evidence type="ECO:0000256" key="2">
    <source>
        <dbReference type="ARBA" id="ARBA00023125"/>
    </source>
</evidence>
<protein>
    <recommendedName>
        <fullName evidence="4">Tyr recombinase domain-containing protein</fullName>
    </recommendedName>
</protein>
<dbReference type="Proteomes" id="UP000027064">
    <property type="component" value="Unassembled WGS sequence"/>
</dbReference>
<dbReference type="OrthoDB" id="1098628at2"/>
<feature type="domain" description="Tyr recombinase" evidence="4">
    <location>
        <begin position="229"/>
        <end position="402"/>
    </location>
</feature>
<comment type="caution">
    <text evidence="5">The sequence shown here is derived from an EMBL/GenBank/DDBJ whole genome shotgun (WGS) entry which is preliminary data.</text>
</comment>
<dbReference type="STRING" id="1492738.FEM21_21750"/>
<gene>
    <name evidence="5" type="ORF">FEM21_21750</name>
</gene>
<evidence type="ECO:0000256" key="1">
    <source>
        <dbReference type="ARBA" id="ARBA00008857"/>
    </source>
</evidence>
<sequence>MLKIIFYLKSGKDNKKGESPIFARVSYNQKSTTMATGKYILKERWKFTNNLRNVLKIEKEKVLKSRLDLLQLNIEKKFNEMTKEGLDISLQLLKNEFTGKTKIVIKTKEVSILEVIDKYIKYFTKKVEVNERSETSLQKYKRSKELLITFMKKYYKIEDLPVGEVSSAFIYNLESFLKYESEYKGKIGIQNNSVVKYMRMYKTCCKHNIKMGIIEKNPFNIYDGKINTKDAVFLTQKELDTIENKKLSFKRLEKVRDIFLFSCYTGYAPVDALNLTSRNIFQDSNDELWILANRTKTEIRANVPLLPPALKIINKYKNQQIGLIPRISNQKMNAYLKEIADLCEIDKNLTWYVSRHTFATTVTLANGVRIENVSSMLGHTNIKQTQHYAKVLDENVMTDMSKLKQKYA</sequence>
<dbReference type="Pfam" id="PF00589">
    <property type="entry name" value="Phage_integrase"/>
    <property type="match status" value="1"/>
</dbReference>
<dbReference type="InterPro" id="IPR050090">
    <property type="entry name" value="Tyrosine_recombinase_XerCD"/>
</dbReference>
<dbReference type="GO" id="GO:0003677">
    <property type="term" value="F:DNA binding"/>
    <property type="evidence" value="ECO:0007669"/>
    <property type="project" value="UniProtKB-KW"/>
</dbReference>
<dbReference type="Gene3D" id="1.10.150.130">
    <property type="match status" value="1"/>
</dbReference>
<dbReference type="InterPro" id="IPR010998">
    <property type="entry name" value="Integrase_recombinase_N"/>
</dbReference>
<dbReference type="CDD" id="cd01185">
    <property type="entry name" value="INTN1_C_like"/>
    <property type="match status" value="1"/>
</dbReference>
<keyword evidence="2" id="KW-0238">DNA-binding</keyword>
<keyword evidence="6" id="KW-1185">Reference proteome</keyword>
<dbReference type="eggNOG" id="COG4974">
    <property type="taxonomic scope" value="Bacteria"/>
</dbReference>
<keyword evidence="3" id="KW-0233">DNA recombination</keyword>
<dbReference type="InterPro" id="IPR011010">
    <property type="entry name" value="DNA_brk_join_enz"/>
</dbReference>
<dbReference type="InterPro" id="IPR002104">
    <property type="entry name" value="Integrase_catalytic"/>
</dbReference>
<dbReference type="GO" id="GO:0006310">
    <property type="term" value="P:DNA recombination"/>
    <property type="evidence" value="ECO:0007669"/>
    <property type="project" value="UniProtKB-KW"/>
</dbReference>
<dbReference type="Pfam" id="PF17293">
    <property type="entry name" value="Arm-DNA-bind_5"/>
    <property type="match status" value="1"/>
</dbReference>
<dbReference type="SUPFAM" id="SSF56349">
    <property type="entry name" value="DNA breaking-rejoining enzymes"/>
    <property type="match status" value="1"/>
</dbReference>
<evidence type="ECO:0000313" key="6">
    <source>
        <dbReference type="Proteomes" id="UP000027064"/>
    </source>
</evidence>
<name>A0A066WLB4_9FLAO</name>
<dbReference type="Gene3D" id="1.10.443.10">
    <property type="entry name" value="Intergrase catalytic core"/>
    <property type="match status" value="1"/>
</dbReference>
<evidence type="ECO:0000313" key="5">
    <source>
        <dbReference type="EMBL" id="KDN54661.1"/>
    </source>
</evidence>